<gene>
    <name evidence="1" type="ORF">B0H17DRAFT_1130394</name>
</gene>
<comment type="caution">
    <text evidence="1">The sequence shown here is derived from an EMBL/GenBank/DDBJ whole genome shotgun (WGS) entry which is preliminary data.</text>
</comment>
<keyword evidence="2" id="KW-1185">Reference proteome</keyword>
<dbReference type="EMBL" id="JARKIE010000030">
    <property type="protein sequence ID" value="KAJ7697419.1"/>
    <property type="molecule type" value="Genomic_DNA"/>
</dbReference>
<dbReference type="Proteomes" id="UP001221757">
    <property type="component" value="Unassembled WGS sequence"/>
</dbReference>
<evidence type="ECO:0000313" key="1">
    <source>
        <dbReference type="EMBL" id="KAJ7697419.1"/>
    </source>
</evidence>
<organism evidence="1 2">
    <name type="scientific">Mycena rosella</name>
    <name type="common">Pink bonnet</name>
    <name type="synonym">Agaricus rosellus</name>
    <dbReference type="NCBI Taxonomy" id="1033263"/>
    <lineage>
        <taxon>Eukaryota</taxon>
        <taxon>Fungi</taxon>
        <taxon>Dikarya</taxon>
        <taxon>Basidiomycota</taxon>
        <taxon>Agaricomycotina</taxon>
        <taxon>Agaricomycetes</taxon>
        <taxon>Agaricomycetidae</taxon>
        <taxon>Agaricales</taxon>
        <taxon>Marasmiineae</taxon>
        <taxon>Mycenaceae</taxon>
        <taxon>Mycena</taxon>
    </lineage>
</organism>
<accession>A0AAD7GNJ1</accession>
<name>A0AAD7GNJ1_MYCRO</name>
<protein>
    <submittedName>
        <fullName evidence="1">Uncharacterized protein</fullName>
    </submittedName>
</protein>
<sequence>MSISGITQKAVGLPISRPVPIYFSSHNVDAQFGILYPGMPRTNLNQWAVCGHSHNRSSAEPCGFHAEVEPLHTRSQFKSLNSSWPYARLAASSPNPDSCAMLSTGAYIRRAMSPLVPREQVSLGEDTAVMTVGHLYTTRFLSRILFVLRVDRESSHTVTEAMCFRALLLRD</sequence>
<reference evidence="1" key="1">
    <citation type="submission" date="2023-03" db="EMBL/GenBank/DDBJ databases">
        <title>Massive genome expansion in bonnet fungi (Mycena s.s.) driven by repeated elements and novel gene families across ecological guilds.</title>
        <authorList>
            <consortium name="Lawrence Berkeley National Laboratory"/>
            <person name="Harder C.B."/>
            <person name="Miyauchi S."/>
            <person name="Viragh M."/>
            <person name="Kuo A."/>
            <person name="Thoen E."/>
            <person name="Andreopoulos B."/>
            <person name="Lu D."/>
            <person name="Skrede I."/>
            <person name="Drula E."/>
            <person name="Henrissat B."/>
            <person name="Morin E."/>
            <person name="Kohler A."/>
            <person name="Barry K."/>
            <person name="LaButti K."/>
            <person name="Morin E."/>
            <person name="Salamov A."/>
            <person name="Lipzen A."/>
            <person name="Mereny Z."/>
            <person name="Hegedus B."/>
            <person name="Baldrian P."/>
            <person name="Stursova M."/>
            <person name="Weitz H."/>
            <person name="Taylor A."/>
            <person name="Grigoriev I.V."/>
            <person name="Nagy L.G."/>
            <person name="Martin F."/>
            <person name="Kauserud H."/>
        </authorList>
    </citation>
    <scope>NUCLEOTIDE SEQUENCE</scope>
    <source>
        <strain evidence="1">CBHHK067</strain>
    </source>
</reference>
<evidence type="ECO:0000313" key="2">
    <source>
        <dbReference type="Proteomes" id="UP001221757"/>
    </source>
</evidence>
<proteinExistence type="predicted"/>
<dbReference type="AlphaFoldDB" id="A0AAD7GNJ1"/>